<gene>
    <name evidence="2" type="ordered locus">COCOR_06903</name>
</gene>
<dbReference type="EMBL" id="CP003389">
    <property type="protein sequence ID" value="AFE07212.1"/>
    <property type="molecule type" value="Genomic_DNA"/>
</dbReference>
<proteinExistence type="predicted"/>
<reference evidence="2 3" key="1">
    <citation type="journal article" date="2012" name="J. Bacteriol.">
        <title>Complete Genome Sequence of the Fruiting Myxobacterium Corallococcus coralloides DSM 2259.</title>
        <authorList>
            <person name="Huntley S."/>
            <person name="Zhang Y."/>
            <person name="Treuner-Lange A."/>
            <person name="Kneip S."/>
            <person name="Sensen C.W."/>
            <person name="Sogaard-Andersen L."/>
        </authorList>
    </citation>
    <scope>NUCLEOTIDE SEQUENCE [LARGE SCALE GENOMIC DNA]</scope>
    <source>
        <strain evidence="3">ATCC 25202 / DSM 2259 / NBRC 100086 / M2</strain>
    </source>
</reference>
<reference evidence="3" key="2">
    <citation type="submission" date="2012-03" db="EMBL/GenBank/DDBJ databases">
        <title>Genome sequence of the fruiting myxobacterium Corallococcus coralloides DSM 2259.</title>
        <authorList>
            <person name="Huntley S."/>
            <person name="Zhang Y."/>
            <person name="Treuner-Lange A."/>
            <person name="Sensen C.W."/>
            <person name="Sogaard-Andersen L."/>
        </authorList>
    </citation>
    <scope>NUCLEOTIDE SEQUENCE [LARGE SCALE GENOMIC DNA]</scope>
    <source>
        <strain evidence="3">ATCC 25202 / DSM 2259 / NBRC 100086 / M2</strain>
    </source>
</reference>
<dbReference type="Proteomes" id="UP000007587">
    <property type="component" value="Chromosome"/>
</dbReference>
<sequence length="217" mass="23808">MKPKGFAGLTPKQQERYRARLQQLGANVDEALKIRIDTRDFRGPVLLTSDLKRTAIIPSFLPVRSVAELKQGGGVPDSEIRSGGTQDTLTYPPPWESRYDKLSPNNLTPELRKNIRAALRAWMIGDSARVSSYEKIINAVHFPQAVWVFSGDTLCVKAGTSVVIAPSTPGSYTNANPYVVNFTEVCIEYGGQIQFQVPTSMNVATMTRLAQGASCDC</sequence>
<dbReference type="InParanoid" id="H8N2A7"/>
<dbReference type="HOGENOM" id="CLU_1270516_0_0_7"/>
<evidence type="ECO:0000313" key="3">
    <source>
        <dbReference type="Proteomes" id="UP000007587"/>
    </source>
</evidence>
<feature type="region of interest" description="Disordered" evidence="1">
    <location>
        <begin position="72"/>
        <end position="91"/>
    </location>
</feature>
<dbReference type="STRING" id="1144275.COCOR_06903"/>
<organism evidence="2 3">
    <name type="scientific">Corallococcus coralloides (strain ATCC 25202 / DSM 2259 / NBRC 100086 / M2)</name>
    <name type="common">Myxococcus coralloides</name>
    <dbReference type="NCBI Taxonomy" id="1144275"/>
    <lineage>
        <taxon>Bacteria</taxon>
        <taxon>Pseudomonadati</taxon>
        <taxon>Myxococcota</taxon>
        <taxon>Myxococcia</taxon>
        <taxon>Myxococcales</taxon>
        <taxon>Cystobacterineae</taxon>
        <taxon>Myxococcaceae</taxon>
        <taxon>Corallococcus</taxon>
    </lineage>
</organism>
<protein>
    <submittedName>
        <fullName evidence="2">Uncharacterized protein</fullName>
    </submittedName>
</protein>
<accession>H8N2A7</accession>
<keyword evidence="3" id="KW-1185">Reference proteome</keyword>
<evidence type="ECO:0000313" key="2">
    <source>
        <dbReference type="EMBL" id="AFE07212.1"/>
    </source>
</evidence>
<dbReference type="OrthoDB" id="1365160at2"/>
<name>H8N2A7_CORCM</name>
<dbReference type="RefSeq" id="WP_014399688.1">
    <property type="nucleotide sequence ID" value="NC_017030.1"/>
</dbReference>
<dbReference type="AlphaFoldDB" id="H8N2A7"/>
<evidence type="ECO:0000256" key="1">
    <source>
        <dbReference type="SAM" id="MobiDB-lite"/>
    </source>
</evidence>
<dbReference type="KEGG" id="ccx:COCOR_06903"/>
<dbReference type="eggNOG" id="ENOG5030VAD">
    <property type="taxonomic scope" value="Bacteria"/>
</dbReference>